<protein>
    <submittedName>
        <fullName evidence="2">Methylmalonyl-CoA mutase</fullName>
    </submittedName>
</protein>
<organism evidence="2 3">
    <name type="scientific">Chryseobacterium pennipullorum</name>
    <dbReference type="NCBI Taxonomy" id="2258963"/>
    <lineage>
        <taxon>Bacteria</taxon>
        <taxon>Pseudomonadati</taxon>
        <taxon>Bacteroidota</taxon>
        <taxon>Flavobacteriia</taxon>
        <taxon>Flavobacteriales</taxon>
        <taxon>Weeksellaceae</taxon>
        <taxon>Chryseobacterium group</taxon>
        <taxon>Chryseobacterium</taxon>
    </lineage>
</organism>
<dbReference type="AlphaFoldDB" id="A0A3D9BA29"/>
<feature type="domain" description="Methylmalonyl-CoA mutase alpha/beta chain catalytic" evidence="1">
    <location>
        <begin position="139"/>
        <end position="379"/>
    </location>
</feature>
<dbReference type="SUPFAM" id="SSF51703">
    <property type="entry name" value="Cobalamin (vitamin B12)-dependent enzymes"/>
    <property type="match status" value="1"/>
</dbReference>
<accession>A0A3D9BA29</accession>
<dbReference type="EMBL" id="QNVV01000001">
    <property type="protein sequence ID" value="REC50046.1"/>
    <property type="molecule type" value="Genomic_DNA"/>
</dbReference>
<reference evidence="2 3" key="1">
    <citation type="submission" date="2018-06" db="EMBL/GenBank/DDBJ databases">
        <title>Novel Chryseobacterium species.</title>
        <authorList>
            <person name="Newman J."/>
            <person name="Hugo C."/>
            <person name="Oosthuizen L."/>
            <person name="Charimba G."/>
        </authorList>
    </citation>
    <scope>NUCLEOTIDE SEQUENCE [LARGE SCALE GENOMIC DNA]</scope>
    <source>
        <strain evidence="2 3">7_F195</strain>
    </source>
</reference>
<gene>
    <name evidence="2" type="ORF">DRF67_00430</name>
</gene>
<sequence length="387" mass="44451">MSNTDILSNWENLVKKQLKTEDIYPVLEKENLEGIEVKPFYTEVRKPLVNLPKVEESTHLVSRYHESLEEEVFAFLLDQNVENLDQKTIFVNNKDLAGHISPKEEDQYFSLIDIFNEKEGSIDDQLAKELLAKDFKRNICVDISLHQNAGAAIYQQLGIALAKTKELVEIYGEDILNKLIFRIAVGGSYFFEMAKLRAFKIIFNQLSREYGLDIVPYIFAETSLRNKAIADNENNLIRSTLELASAMIGGADAVFSNNYLIDRSTDNSEEISFKQQIVLAYESIINVFEDAANGSFYIEDITQQIAEKSWALFVEIEDAGGYLKLLQDGTLQKKIYEHAVKEQQWIEEGKIKLIGVNLYPKLDVKRSIDELYNEKEIKAVRWAEMFE</sequence>
<dbReference type="Proteomes" id="UP000256257">
    <property type="component" value="Unassembled WGS sequence"/>
</dbReference>
<dbReference type="Gene3D" id="3.20.20.240">
    <property type="entry name" value="Methylmalonyl-CoA mutase"/>
    <property type="match status" value="1"/>
</dbReference>
<dbReference type="Pfam" id="PF01642">
    <property type="entry name" value="MM_CoA_mutase"/>
    <property type="match status" value="1"/>
</dbReference>
<keyword evidence="3" id="KW-1185">Reference proteome</keyword>
<comment type="caution">
    <text evidence="2">The sequence shown here is derived from an EMBL/GenBank/DDBJ whole genome shotgun (WGS) entry which is preliminary data.</text>
</comment>
<proteinExistence type="predicted"/>
<evidence type="ECO:0000313" key="3">
    <source>
        <dbReference type="Proteomes" id="UP000256257"/>
    </source>
</evidence>
<dbReference type="PANTHER" id="PTHR48101">
    <property type="entry name" value="METHYLMALONYL-COA MUTASE, MITOCHONDRIAL-RELATED"/>
    <property type="match status" value="1"/>
</dbReference>
<dbReference type="PANTHER" id="PTHR48101:SF1">
    <property type="entry name" value="METHYLMALONYL-COA MUTASE, LARGE SUBUNIT"/>
    <property type="match status" value="1"/>
</dbReference>
<name>A0A3D9BA29_9FLAO</name>
<dbReference type="GO" id="GO:0031419">
    <property type="term" value="F:cobalamin binding"/>
    <property type="evidence" value="ECO:0007669"/>
    <property type="project" value="InterPro"/>
</dbReference>
<evidence type="ECO:0000259" key="1">
    <source>
        <dbReference type="Pfam" id="PF01642"/>
    </source>
</evidence>
<dbReference type="InterPro" id="IPR006099">
    <property type="entry name" value="MeMalonylCoA_mutase_a/b_cat"/>
</dbReference>
<dbReference type="OrthoDB" id="9762378at2"/>
<dbReference type="GO" id="GO:0016866">
    <property type="term" value="F:intramolecular transferase activity"/>
    <property type="evidence" value="ECO:0007669"/>
    <property type="project" value="InterPro"/>
</dbReference>
<evidence type="ECO:0000313" key="2">
    <source>
        <dbReference type="EMBL" id="REC50046.1"/>
    </source>
</evidence>
<dbReference type="RefSeq" id="WP_115925871.1">
    <property type="nucleotide sequence ID" value="NZ_QNVV01000001.1"/>
</dbReference>
<dbReference type="InterPro" id="IPR016176">
    <property type="entry name" value="Cbl-dep_enz_cat"/>
</dbReference>